<gene>
    <name evidence="1" type="ORF">RF819_14880</name>
</gene>
<dbReference type="AlphaFoldDB" id="A0A1T1AUX8"/>
<protein>
    <submittedName>
        <fullName evidence="1">Uncharacterized protein</fullName>
    </submittedName>
</protein>
<accession>A0A1T1AUX8</accession>
<organism evidence="1 2">
    <name type="scientific">Rhodoferax fermentans</name>
    <dbReference type="NCBI Taxonomy" id="28066"/>
    <lineage>
        <taxon>Bacteria</taxon>
        <taxon>Pseudomonadati</taxon>
        <taxon>Pseudomonadota</taxon>
        <taxon>Betaproteobacteria</taxon>
        <taxon>Burkholderiales</taxon>
        <taxon>Comamonadaceae</taxon>
        <taxon>Rhodoferax</taxon>
    </lineage>
</organism>
<sequence>MQLLLLDRLGSIPFRLTPHEKMTLEALTAQNLLGLYSANEVKGVYAIGVMDTNAVCMVGGGAARMLPNEVRALMASGQLSAVMMDKAHEFLRAAAVGLSESAASPVTKVTMAKASVVKNSFAKLATVLAQPGQRSDFRLAIPGYGEGRMAFFVMTS</sequence>
<keyword evidence="2" id="KW-1185">Reference proteome</keyword>
<dbReference type="STRING" id="28066.RF819_14880"/>
<dbReference type="EMBL" id="MTJN01000002">
    <property type="protein sequence ID" value="OOV07833.1"/>
    <property type="molecule type" value="Genomic_DNA"/>
</dbReference>
<dbReference type="RefSeq" id="WP_078365691.1">
    <property type="nucleotide sequence ID" value="NZ_MTJN01000002.1"/>
</dbReference>
<proteinExistence type="predicted"/>
<dbReference type="OrthoDB" id="9800897at2"/>
<dbReference type="Proteomes" id="UP000190750">
    <property type="component" value="Unassembled WGS sequence"/>
</dbReference>
<name>A0A1T1AUX8_RHOFE</name>
<reference evidence="1 2" key="1">
    <citation type="submission" date="2017-01" db="EMBL/GenBank/DDBJ databases">
        <title>Genome sequencing of Rhodoferax fermentans JCM 7819.</title>
        <authorList>
            <person name="Kim Y.J."/>
            <person name="Farh M.E.-A."/>
            <person name="Yang D.-C."/>
        </authorList>
    </citation>
    <scope>NUCLEOTIDE SEQUENCE [LARGE SCALE GENOMIC DNA]</scope>
    <source>
        <strain evidence="1 2">JCM 7819</strain>
    </source>
</reference>
<evidence type="ECO:0000313" key="2">
    <source>
        <dbReference type="Proteomes" id="UP000190750"/>
    </source>
</evidence>
<evidence type="ECO:0000313" key="1">
    <source>
        <dbReference type="EMBL" id="OOV07833.1"/>
    </source>
</evidence>
<comment type="caution">
    <text evidence="1">The sequence shown here is derived from an EMBL/GenBank/DDBJ whole genome shotgun (WGS) entry which is preliminary data.</text>
</comment>